<dbReference type="PROSITE" id="PS50883">
    <property type="entry name" value="EAL"/>
    <property type="match status" value="1"/>
</dbReference>
<dbReference type="InterPro" id="IPR003018">
    <property type="entry name" value="GAF"/>
</dbReference>
<dbReference type="InterPro" id="IPR000700">
    <property type="entry name" value="PAS-assoc_C"/>
</dbReference>
<dbReference type="PROSITE" id="PS50887">
    <property type="entry name" value="GGDEF"/>
    <property type="match status" value="1"/>
</dbReference>
<dbReference type="STRING" id="225992.B5M06_00475"/>
<dbReference type="SUPFAM" id="SSF141868">
    <property type="entry name" value="EAL domain-like"/>
    <property type="match status" value="1"/>
</dbReference>
<evidence type="ECO:0000259" key="1">
    <source>
        <dbReference type="PROSITE" id="PS50112"/>
    </source>
</evidence>
<dbReference type="SUPFAM" id="SSF55073">
    <property type="entry name" value="Nucleotide cyclase"/>
    <property type="match status" value="1"/>
</dbReference>
<dbReference type="InterPro" id="IPR043128">
    <property type="entry name" value="Rev_trsase/Diguanyl_cyclase"/>
</dbReference>
<feature type="domain" description="PAC" evidence="2">
    <location>
        <begin position="429"/>
        <end position="481"/>
    </location>
</feature>
<feature type="domain" description="GGDEF" evidence="4">
    <location>
        <begin position="635"/>
        <end position="768"/>
    </location>
</feature>
<sequence>MRPASLPADEEQRVQALVSTGLLDSAEEKRFERLTKLAQQVLHVPVALVSLVDAKRQWFKSHQGLEVCETPRDVSFCAHAILDGEILEIEDARADERFADNPLVVGPPHIRFYAGAPLSTQDGYRIGTLCVIADTPRRLTAEERCILRGLADCVEAEIHNIDLLRQSQALQMTQKLNEVISQAQSQFIQEDARRQAFDSLLHGLLQLTDSEYGFIGEVRYHADGTPFPKTYAITNIAWSEETRAFYEKHAPQGLEFTNLQSLFGAALLQREPVIVNHPSTDPWRGKLPAGHPALHAFLGVPVMQGSEMLAMFGLANRPGGYSKKLLDYLEPLVRTIGQLVTAMRIHQKQHQVEAELSRLSRVASETTNGVVITDTAGNVQWINDGFTRMTGYTLPELIGKKPGQILRDPAVETEAAATMRDALARGEGFEVEVQNYKKDGSAYWVRISCSPMRGDSGQLQGFMAIESDITAQRKAEQELRQFRDTLDQTLDCVYMFDAEDLTFFYANEGALKQAGYDKSALFTMHPYDIKPYYTEADLREALQPLLDGSQRVVRLDTMHSHKNGQLVPVEAFVQYVVNDERPHFVAIVRDITERKQNEERLRHLATHDALTGLPNRSLFLERLTQEIQSAESEHSCFGVLLLDLDNFKVVNDSFGHHQGDYLLNELAQRLSRSLRVGDTVARLGGDEYAAILVNVHEEEQLRLAAERMLQVVSEPVLIHGQEFTPSASIGYRMYSEDVKDAATLLRHADVAMYAAKAAGRGTGMAYCVDMGAVSNEHMHIQARLRSAVEKGAFKLFYQPQVETATGRIIGAEALLRWDDPELGPVSPGRFIPVAEASGQILPLGEWVLETACRQIAQWHAMGMDLQVSINLSPYQFRQEDLVQKIRSACERHHCPVHLLELEITESAAMQSPELTNYQLCTLAQAGFSLALDDFGTGYSSLARLGRLHVNKLKIDRSFIVEIPGSKMYETLVRTTISLGQEMGMQLIAEGVETEAQRQFLEANGCFAYQGWLFSKAVPADEFVGLVQKVNGGRELLQEG</sequence>
<dbReference type="PANTHER" id="PTHR44757:SF2">
    <property type="entry name" value="BIOFILM ARCHITECTURE MAINTENANCE PROTEIN MBAA"/>
    <property type="match status" value="1"/>
</dbReference>
<dbReference type="InterPro" id="IPR000014">
    <property type="entry name" value="PAS"/>
</dbReference>
<dbReference type="InterPro" id="IPR029787">
    <property type="entry name" value="Nucleotide_cyclase"/>
</dbReference>
<protein>
    <recommendedName>
        <fullName evidence="7">EAL domain-containing protein</fullName>
    </recommendedName>
</protein>
<dbReference type="InterPro" id="IPR001633">
    <property type="entry name" value="EAL_dom"/>
</dbReference>
<dbReference type="SMART" id="SM00086">
    <property type="entry name" value="PAC"/>
    <property type="match status" value="2"/>
</dbReference>
<dbReference type="SMART" id="SM00091">
    <property type="entry name" value="PAS"/>
    <property type="match status" value="2"/>
</dbReference>
<gene>
    <name evidence="5" type="ORF">AS359_08465</name>
</gene>
<dbReference type="Gene3D" id="3.30.450.20">
    <property type="entry name" value="PAS domain"/>
    <property type="match status" value="2"/>
</dbReference>
<dbReference type="SMART" id="SM00267">
    <property type="entry name" value="GGDEF"/>
    <property type="match status" value="1"/>
</dbReference>
<evidence type="ECO:0000313" key="6">
    <source>
        <dbReference type="Proteomes" id="UP000053300"/>
    </source>
</evidence>
<dbReference type="NCBIfam" id="TIGR00229">
    <property type="entry name" value="sensory_box"/>
    <property type="match status" value="2"/>
</dbReference>
<dbReference type="PROSITE" id="PS50113">
    <property type="entry name" value="PAC"/>
    <property type="match status" value="2"/>
</dbReference>
<dbReference type="PROSITE" id="PS50112">
    <property type="entry name" value="PAS"/>
    <property type="match status" value="1"/>
</dbReference>
<keyword evidence="6" id="KW-1185">Reference proteome</keyword>
<dbReference type="InterPro" id="IPR029016">
    <property type="entry name" value="GAF-like_dom_sf"/>
</dbReference>
<dbReference type="NCBIfam" id="TIGR00254">
    <property type="entry name" value="GGDEF"/>
    <property type="match status" value="1"/>
</dbReference>
<accession>A0A0W7Z6Q8</accession>
<dbReference type="InterPro" id="IPR035965">
    <property type="entry name" value="PAS-like_dom_sf"/>
</dbReference>
<dbReference type="PANTHER" id="PTHR44757">
    <property type="entry name" value="DIGUANYLATE CYCLASE DGCP"/>
    <property type="match status" value="1"/>
</dbReference>
<dbReference type="InterPro" id="IPR001610">
    <property type="entry name" value="PAC"/>
</dbReference>
<dbReference type="InterPro" id="IPR052155">
    <property type="entry name" value="Biofilm_reg_signaling"/>
</dbReference>
<dbReference type="Gene3D" id="3.30.70.270">
    <property type="match status" value="1"/>
</dbReference>
<feature type="domain" description="PAC" evidence="2">
    <location>
        <begin position="551"/>
        <end position="603"/>
    </location>
</feature>
<evidence type="ECO:0000259" key="4">
    <source>
        <dbReference type="PROSITE" id="PS50887"/>
    </source>
</evidence>
<dbReference type="SMART" id="SM00052">
    <property type="entry name" value="EAL"/>
    <property type="match status" value="1"/>
</dbReference>
<feature type="domain" description="EAL" evidence="3">
    <location>
        <begin position="777"/>
        <end position="1030"/>
    </location>
</feature>
<dbReference type="Pfam" id="PF00990">
    <property type="entry name" value="GGDEF"/>
    <property type="match status" value="1"/>
</dbReference>
<evidence type="ECO:0008006" key="7">
    <source>
        <dbReference type="Google" id="ProtNLM"/>
    </source>
</evidence>
<dbReference type="Pfam" id="PF00563">
    <property type="entry name" value="EAL"/>
    <property type="match status" value="1"/>
</dbReference>
<dbReference type="SMART" id="SM00065">
    <property type="entry name" value="GAF"/>
    <property type="match status" value="2"/>
</dbReference>
<dbReference type="Pfam" id="PF13185">
    <property type="entry name" value="GAF_2"/>
    <property type="match status" value="1"/>
</dbReference>
<dbReference type="Gene3D" id="3.20.20.450">
    <property type="entry name" value="EAL domain"/>
    <property type="match status" value="1"/>
</dbReference>
<feature type="domain" description="PAS" evidence="1">
    <location>
        <begin position="355"/>
        <end position="426"/>
    </location>
</feature>
<evidence type="ECO:0000259" key="3">
    <source>
        <dbReference type="PROSITE" id="PS50883"/>
    </source>
</evidence>
<organism evidence="5 6">
    <name type="scientific">Comamonas kerstersii</name>
    <dbReference type="NCBI Taxonomy" id="225992"/>
    <lineage>
        <taxon>Bacteria</taxon>
        <taxon>Pseudomonadati</taxon>
        <taxon>Pseudomonadota</taxon>
        <taxon>Betaproteobacteria</taxon>
        <taxon>Burkholderiales</taxon>
        <taxon>Comamonadaceae</taxon>
        <taxon>Comamonas</taxon>
    </lineage>
</organism>
<dbReference type="InterPro" id="IPR000160">
    <property type="entry name" value="GGDEF_dom"/>
</dbReference>
<dbReference type="InterPro" id="IPR035919">
    <property type="entry name" value="EAL_sf"/>
</dbReference>
<dbReference type="SUPFAM" id="SSF55781">
    <property type="entry name" value="GAF domain-like"/>
    <property type="match status" value="2"/>
</dbReference>
<dbReference type="Proteomes" id="UP000053300">
    <property type="component" value="Unassembled WGS sequence"/>
</dbReference>
<dbReference type="CDD" id="cd01949">
    <property type="entry name" value="GGDEF"/>
    <property type="match status" value="1"/>
</dbReference>
<proteinExistence type="predicted"/>
<dbReference type="EMBL" id="LPXH01000006">
    <property type="protein sequence ID" value="KUF43065.1"/>
    <property type="molecule type" value="Genomic_DNA"/>
</dbReference>
<dbReference type="CDD" id="cd00130">
    <property type="entry name" value="PAS"/>
    <property type="match status" value="2"/>
</dbReference>
<reference evidence="5 6" key="1">
    <citation type="submission" date="2015-12" db="EMBL/GenBank/DDBJ databases">
        <title>Complete genome sequence of a multi-drug resistant strain Acidovorax sp. 12322-1.</title>
        <authorList>
            <person name="Ming D."/>
            <person name="Wang M."/>
            <person name="Hu S."/>
            <person name="Zhou Y."/>
            <person name="Jiang T."/>
        </authorList>
    </citation>
    <scope>NUCLEOTIDE SEQUENCE [LARGE SCALE GENOMIC DNA]</scope>
    <source>
        <strain evidence="5 6">12322-1</strain>
    </source>
</reference>
<dbReference type="SUPFAM" id="SSF55785">
    <property type="entry name" value="PYP-like sensor domain (PAS domain)"/>
    <property type="match status" value="2"/>
</dbReference>
<name>A0A0W7Z6Q8_9BURK</name>
<evidence type="ECO:0000259" key="2">
    <source>
        <dbReference type="PROSITE" id="PS50113"/>
    </source>
</evidence>
<dbReference type="RefSeq" id="WP_058879465.1">
    <property type="nucleotide sequence ID" value="NZ_LPXH01000006.1"/>
</dbReference>
<dbReference type="Pfam" id="PF01590">
    <property type="entry name" value="GAF"/>
    <property type="match status" value="1"/>
</dbReference>
<dbReference type="Gene3D" id="3.30.450.40">
    <property type="match status" value="2"/>
</dbReference>
<dbReference type="AlphaFoldDB" id="A0A0W7Z6Q8"/>
<dbReference type="CDD" id="cd01948">
    <property type="entry name" value="EAL"/>
    <property type="match status" value="1"/>
</dbReference>
<dbReference type="Pfam" id="PF13426">
    <property type="entry name" value="PAS_9"/>
    <property type="match status" value="2"/>
</dbReference>
<comment type="caution">
    <text evidence="5">The sequence shown here is derived from an EMBL/GenBank/DDBJ whole genome shotgun (WGS) entry which is preliminary data.</text>
</comment>
<evidence type="ECO:0000313" key="5">
    <source>
        <dbReference type="EMBL" id="KUF43065.1"/>
    </source>
</evidence>